<organism evidence="3 4">
    <name type="scientific">Persicirhabdus sediminis</name>
    <dbReference type="NCBI Taxonomy" id="454144"/>
    <lineage>
        <taxon>Bacteria</taxon>
        <taxon>Pseudomonadati</taxon>
        <taxon>Verrucomicrobiota</taxon>
        <taxon>Verrucomicrobiia</taxon>
        <taxon>Verrucomicrobiales</taxon>
        <taxon>Verrucomicrobiaceae</taxon>
        <taxon>Persicirhabdus</taxon>
    </lineage>
</organism>
<dbReference type="SUPFAM" id="SSF56954">
    <property type="entry name" value="Outer membrane efflux proteins (OEP)"/>
    <property type="match status" value="1"/>
</dbReference>
<dbReference type="PANTHER" id="PTHR30203">
    <property type="entry name" value="OUTER MEMBRANE CATION EFFLUX PROTEIN"/>
    <property type="match status" value="1"/>
</dbReference>
<dbReference type="RefSeq" id="WP_200312215.1">
    <property type="nucleotide sequence ID" value="NZ_JAENIM010000044.1"/>
</dbReference>
<name>A0A8J7MG26_9BACT</name>
<sequence length="459" mass="50397">MKWILPITCLSLFACTVSEPPVAGIERVDIPSEWSSAGKGQSKKISTGWVSDFRDPQLTKLVNEAMNANPDVLATAQRLRVVKASSVKAGANRQPNVDGSLSATGRHDEGNYDGSAALSFRATWEADLWGRLRDLQSAADADYYAAQADLRSARLSLAANTARSWYQLISAEESLELARITLDSYQKNLRIISRNYRAGDPSTRVIHVQLARTNVYSTEQRMRSQTRARDDARRSLETLLGRYPAAKLSSPKSLPSFPRDIPVGMPLQLIERRPDLVAAREDIYAAGMRADAARKNLLPNLSLNASVGQNSSDLAKLLDPSTLASQVGANLAAPLYDAGSRRADVDAAAGRYQAQIHTYVSRSLNAFREVENYLAAETSLREQEEFLLKEVEQAALAEKQAERDYAQGIDGADVLNLLEAQRRALNARSSIISLRSQRIQNRINLYLALGGDFSTQASS</sequence>
<dbReference type="PROSITE" id="PS51257">
    <property type="entry name" value="PROKAR_LIPOPROTEIN"/>
    <property type="match status" value="1"/>
</dbReference>
<reference evidence="3" key="1">
    <citation type="submission" date="2021-01" db="EMBL/GenBank/DDBJ databases">
        <title>Modified the classification status of verrucomicrobia.</title>
        <authorList>
            <person name="Feng X."/>
        </authorList>
    </citation>
    <scope>NUCLEOTIDE SEQUENCE</scope>
    <source>
        <strain evidence="3">_KCTC 22039</strain>
    </source>
</reference>
<evidence type="ECO:0000313" key="4">
    <source>
        <dbReference type="Proteomes" id="UP000624703"/>
    </source>
</evidence>
<comment type="caution">
    <text evidence="3">The sequence shown here is derived from an EMBL/GenBank/DDBJ whole genome shotgun (WGS) entry which is preliminary data.</text>
</comment>
<dbReference type="AlphaFoldDB" id="A0A8J7MG26"/>
<gene>
    <name evidence="3" type="ORF">JIN82_13645</name>
</gene>
<dbReference type="Gene3D" id="1.20.1600.10">
    <property type="entry name" value="Outer membrane efflux proteins (OEP)"/>
    <property type="match status" value="1"/>
</dbReference>
<dbReference type="Gene3D" id="2.20.200.10">
    <property type="entry name" value="Outer membrane efflux proteins (OEP)"/>
    <property type="match status" value="1"/>
</dbReference>
<proteinExistence type="inferred from homology"/>
<protein>
    <submittedName>
        <fullName evidence="3">Efflux transporter outer membrane subunit</fullName>
    </submittedName>
</protein>
<keyword evidence="2" id="KW-0812">Transmembrane</keyword>
<keyword evidence="2" id="KW-0449">Lipoprotein</keyword>
<evidence type="ECO:0000313" key="3">
    <source>
        <dbReference type="EMBL" id="MBK1792200.1"/>
    </source>
</evidence>
<keyword evidence="2" id="KW-0564">Palmitate</keyword>
<keyword evidence="2" id="KW-0472">Membrane</keyword>
<accession>A0A8J7MG26</accession>
<dbReference type="NCBIfam" id="TIGR01845">
    <property type="entry name" value="outer_NodT"/>
    <property type="match status" value="1"/>
</dbReference>
<dbReference type="Proteomes" id="UP000624703">
    <property type="component" value="Unassembled WGS sequence"/>
</dbReference>
<comment type="subcellular location">
    <subcellularLocation>
        <location evidence="2">Cell membrane</location>
        <topology evidence="2">Lipid-anchor</topology>
    </subcellularLocation>
</comment>
<dbReference type="GO" id="GO:0005886">
    <property type="term" value="C:plasma membrane"/>
    <property type="evidence" value="ECO:0007669"/>
    <property type="project" value="UniProtKB-SubCell"/>
</dbReference>
<dbReference type="InterPro" id="IPR010131">
    <property type="entry name" value="MdtP/NodT-like"/>
</dbReference>
<keyword evidence="4" id="KW-1185">Reference proteome</keyword>
<dbReference type="PANTHER" id="PTHR30203:SF29">
    <property type="entry name" value="PROTEIN CYAE"/>
    <property type="match status" value="1"/>
</dbReference>
<dbReference type="GO" id="GO:0015562">
    <property type="term" value="F:efflux transmembrane transporter activity"/>
    <property type="evidence" value="ECO:0007669"/>
    <property type="project" value="InterPro"/>
</dbReference>
<evidence type="ECO:0000256" key="2">
    <source>
        <dbReference type="RuleBase" id="RU362097"/>
    </source>
</evidence>
<dbReference type="Pfam" id="PF02321">
    <property type="entry name" value="OEP"/>
    <property type="match status" value="2"/>
</dbReference>
<dbReference type="EMBL" id="JAENIM010000044">
    <property type="protein sequence ID" value="MBK1792200.1"/>
    <property type="molecule type" value="Genomic_DNA"/>
</dbReference>
<evidence type="ECO:0000256" key="1">
    <source>
        <dbReference type="ARBA" id="ARBA00007613"/>
    </source>
</evidence>
<dbReference type="InterPro" id="IPR003423">
    <property type="entry name" value="OMP_efflux"/>
</dbReference>
<keyword evidence="2" id="KW-1134">Transmembrane beta strand</keyword>
<comment type="similarity">
    <text evidence="1 2">Belongs to the outer membrane factor (OMF) (TC 1.B.17) family.</text>
</comment>